<accession>A0A8H5CJL6</accession>
<evidence type="ECO:0000313" key="1">
    <source>
        <dbReference type="EMBL" id="KAF5342934.1"/>
    </source>
</evidence>
<organism evidence="1 2">
    <name type="scientific">Tetrapyrgos nigripes</name>
    <dbReference type="NCBI Taxonomy" id="182062"/>
    <lineage>
        <taxon>Eukaryota</taxon>
        <taxon>Fungi</taxon>
        <taxon>Dikarya</taxon>
        <taxon>Basidiomycota</taxon>
        <taxon>Agaricomycotina</taxon>
        <taxon>Agaricomycetes</taxon>
        <taxon>Agaricomycetidae</taxon>
        <taxon>Agaricales</taxon>
        <taxon>Marasmiineae</taxon>
        <taxon>Marasmiaceae</taxon>
        <taxon>Tetrapyrgos</taxon>
    </lineage>
</organism>
<dbReference type="Proteomes" id="UP000559256">
    <property type="component" value="Unassembled WGS sequence"/>
</dbReference>
<protein>
    <submittedName>
        <fullName evidence="1">Uncharacterized protein</fullName>
    </submittedName>
</protein>
<keyword evidence="2" id="KW-1185">Reference proteome</keyword>
<dbReference type="EMBL" id="JAACJM010000152">
    <property type="protein sequence ID" value="KAF5342934.1"/>
    <property type="molecule type" value="Genomic_DNA"/>
</dbReference>
<dbReference type="AlphaFoldDB" id="A0A8H5CJL6"/>
<sequence length="104" mass="11101">MKLTGCFLDEDLALLLNSIAGSVVYTYTSVPNFIYGAGLFGGISMEHPDTTATIFLRAHDLSSYVGCSYLVVTPSLLPFNLPFLICTPSCSLPVTPSSQGHLIP</sequence>
<comment type="caution">
    <text evidence="1">The sequence shown here is derived from an EMBL/GenBank/DDBJ whole genome shotgun (WGS) entry which is preliminary data.</text>
</comment>
<evidence type="ECO:0000313" key="2">
    <source>
        <dbReference type="Proteomes" id="UP000559256"/>
    </source>
</evidence>
<proteinExistence type="predicted"/>
<reference evidence="1 2" key="1">
    <citation type="journal article" date="2020" name="ISME J.">
        <title>Uncovering the hidden diversity of litter-decomposition mechanisms in mushroom-forming fungi.</title>
        <authorList>
            <person name="Floudas D."/>
            <person name="Bentzer J."/>
            <person name="Ahren D."/>
            <person name="Johansson T."/>
            <person name="Persson P."/>
            <person name="Tunlid A."/>
        </authorList>
    </citation>
    <scope>NUCLEOTIDE SEQUENCE [LARGE SCALE GENOMIC DNA]</scope>
    <source>
        <strain evidence="1 2">CBS 291.85</strain>
    </source>
</reference>
<name>A0A8H5CJL6_9AGAR</name>
<gene>
    <name evidence="1" type="ORF">D9758_014956</name>
</gene>